<dbReference type="Pfam" id="PF01546">
    <property type="entry name" value="Peptidase_M20"/>
    <property type="match status" value="1"/>
</dbReference>
<dbReference type="SUPFAM" id="SSF55031">
    <property type="entry name" value="Bacterial exopeptidase dimerisation domain"/>
    <property type="match status" value="1"/>
</dbReference>
<sequence length="405" mass="44801">MISAITEITQISDEIENEVIGLRRRIHAYPELSFQEFKTAETVLEILKTLDVKVKTGIAGTGIIADMEGNGKGKSLLLRADMDALPLQEFNQLPFKSSVEGVMHACGHDAHTANLLGVAMIMNRMRSKWSGRIRFVFQPAEERGGGGKKMIDEGILDDVSFDAALALHTSATMSPGSIQVGWENITAYSDKFNIQVKGKKTHSSNPSKGIDAINIAAHIIVTLNSILAKNMDPMATGTFSIGIIRGGSAPNIVADEVMLEGMMRNVTPETRQIMIQKIESIAKHVAEGMGGQADFIFTEGYPSVYNNVEFTNFVYKQMTDYFEDWQSEIALSDTLNPSQIIRQEKPLLGAEDFGFYSQRIPSCFYWVGTGNLAPAHSGDFMIEEKYIKLCLRSMATIAFEYLRFL</sequence>
<protein>
    <submittedName>
        <fullName evidence="2">Amidohydrolase</fullName>
    </submittedName>
</protein>
<proteinExistence type="predicted"/>
<dbReference type="RefSeq" id="WP_194700753.1">
    <property type="nucleotide sequence ID" value="NZ_JADKNH010000003.1"/>
</dbReference>
<gene>
    <name evidence="2" type="ORF">ISU02_05230</name>
</gene>
<evidence type="ECO:0000313" key="3">
    <source>
        <dbReference type="Proteomes" id="UP000614200"/>
    </source>
</evidence>
<dbReference type="Gene3D" id="3.40.630.10">
    <property type="entry name" value="Zn peptidases"/>
    <property type="match status" value="1"/>
</dbReference>
<dbReference type="SUPFAM" id="SSF53187">
    <property type="entry name" value="Zn-dependent exopeptidases"/>
    <property type="match status" value="1"/>
</dbReference>
<evidence type="ECO:0000259" key="1">
    <source>
        <dbReference type="Pfam" id="PF07687"/>
    </source>
</evidence>
<dbReference type="InterPro" id="IPR002933">
    <property type="entry name" value="Peptidase_M20"/>
</dbReference>
<accession>A0ABR9ZPW4</accession>
<dbReference type="Proteomes" id="UP000614200">
    <property type="component" value="Unassembled WGS sequence"/>
</dbReference>
<dbReference type="EMBL" id="JADKNH010000003">
    <property type="protein sequence ID" value="MBF4692507.1"/>
    <property type="molecule type" value="Genomic_DNA"/>
</dbReference>
<feature type="domain" description="Peptidase M20 dimerisation" evidence="1">
    <location>
        <begin position="191"/>
        <end position="286"/>
    </location>
</feature>
<dbReference type="NCBIfam" id="TIGR01891">
    <property type="entry name" value="amidohydrolases"/>
    <property type="match status" value="1"/>
</dbReference>
<dbReference type="Pfam" id="PF07687">
    <property type="entry name" value="M20_dimer"/>
    <property type="match status" value="1"/>
</dbReference>
<evidence type="ECO:0000313" key="2">
    <source>
        <dbReference type="EMBL" id="MBF4692507.1"/>
    </source>
</evidence>
<comment type="caution">
    <text evidence="2">The sequence shown here is derived from an EMBL/GenBank/DDBJ whole genome shotgun (WGS) entry which is preliminary data.</text>
</comment>
<organism evidence="2 3">
    <name type="scientific">Fusibacter ferrireducens</name>
    <dbReference type="NCBI Taxonomy" id="2785058"/>
    <lineage>
        <taxon>Bacteria</taxon>
        <taxon>Bacillati</taxon>
        <taxon>Bacillota</taxon>
        <taxon>Clostridia</taxon>
        <taxon>Eubacteriales</taxon>
        <taxon>Eubacteriales Family XII. Incertae Sedis</taxon>
        <taxon>Fusibacter</taxon>
    </lineage>
</organism>
<keyword evidence="3" id="KW-1185">Reference proteome</keyword>
<dbReference type="PANTHER" id="PTHR11014:SF63">
    <property type="entry name" value="METALLOPEPTIDASE, PUTATIVE (AFU_ORTHOLOGUE AFUA_6G09600)-RELATED"/>
    <property type="match status" value="1"/>
</dbReference>
<dbReference type="Gene3D" id="3.30.70.360">
    <property type="match status" value="1"/>
</dbReference>
<dbReference type="PANTHER" id="PTHR11014">
    <property type="entry name" value="PEPTIDASE M20 FAMILY MEMBER"/>
    <property type="match status" value="1"/>
</dbReference>
<dbReference type="PIRSF" id="PIRSF005962">
    <property type="entry name" value="Pept_M20D_amidohydro"/>
    <property type="match status" value="1"/>
</dbReference>
<reference evidence="2 3" key="1">
    <citation type="submission" date="2020-11" db="EMBL/GenBank/DDBJ databases">
        <title>Fusibacter basophilias sp. nov.</title>
        <authorList>
            <person name="Qiu D."/>
        </authorList>
    </citation>
    <scope>NUCLEOTIDE SEQUENCE [LARGE SCALE GENOMIC DNA]</scope>
    <source>
        <strain evidence="2 3">Q10-2</strain>
    </source>
</reference>
<name>A0ABR9ZPW4_9FIRM</name>
<dbReference type="InterPro" id="IPR017439">
    <property type="entry name" value="Amidohydrolase"/>
</dbReference>
<dbReference type="InterPro" id="IPR036264">
    <property type="entry name" value="Bact_exopeptidase_dim_dom"/>
</dbReference>
<dbReference type="InterPro" id="IPR011650">
    <property type="entry name" value="Peptidase_M20_dimer"/>
</dbReference>